<dbReference type="AlphaFoldDB" id="A0A1K1LBZ3"/>
<feature type="chain" id="PRO_5012950224" description="DUF306 domain-containing protein" evidence="1">
    <location>
        <begin position="51"/>
        <end position="349"/>
    </location>
</feature>
<dbReference type="EMBL" id="LT630450">
    <property type="protein sequence ID" value="SFV72207.1"/>
    <property type="molecule type" value="Genomic_DNA"/>
</dbReference>
<name>A0A1K1LBZ3_9BACT</name>
<reference evidence="3" key="1">
    <citation type="submission" date="2016-10" db="EMBL/GenBank/DDBJ databases">
        <authorList>
            <person name="Wegmann U."/>
        </authorList>
    </citation>
    <scope>NUCLEOTIDE SEQUENCE [LARGE SCALE GENOMIC DNA]</scope>
</reference>
<feature type="signal peptide" evidence="1">
    <location>
        <begin position="1"/>
        <end position="50"/>
    </location>
</feature>
<proteinExistence type="predicted"/>
<accession>A0A1K1LBZ3</accession>
<dbReference type="Proteomes" id="UP000186323">
    <property type="component" value="Chromosome I"/>
</dbReference>
<evidence type="ECO:0000313" key="2">
    <source>
        <dbReference type="EMBL" id="SFV72207.1"/>
    </source>
</evidence>
<keyword evidence="3" id="KW-1185">Reference proteome</keyword>
<evidence type="ECO:0000313" key="3">
    <source>
        <dbReference type="Proteomes" id="UP000186323"/>
    </source>
</evidence>
<evidence type="ECO:0000256" key="1">
    <source>
        <dbReference type="SAM" id="SignalP"/>
    </source>
</evidence>
<dbReference type="KEGG" id="dpg:DESPIGER_0315"/>
<dbReference type="RefSeq" id="WP_072332196.1">
    <property type="nucleotide sequence ID" value="NZ_LT630450.1"/>
</dbReference>
<keyword evidence="1" id="KW-0732">Signal</keyword>
<gene>
    <name evidence="2" type="ORF">DESPIGER_0315</name>
</gene>
<evidence type="ECO:0008006" key="4">
    <source>
        <dbReference type="Google" id="ProtNLM"/>
    </source>
</evidence>
<sequence>MRCLPGARFRARLCPCRPAAVPPACRQACALLALCWCALLQALSPAPAAAAVLFPTLQAGQVYRVGHQEHDLRYTACLRLLDRHFFELSEDIQISGEPRLRRTTTGRWLQVRQGGMLYLHNAYGMSRLLSLGRSQTLYADMPLKGQRSLGVRFRLDAPGTAPVRVMGILEVRHGVPTLREGSAGLVFLLDRDAPLLRPLLQGPSPVFVEAECRLHPGKLEVIRVLSASSRLPRGAIETGADLHAATEAHPWRLELADGTQASCLFTATSGTTGSLEIASRGLYLQVPYVTDARGLRFSPGRENREMLAMIGMHALAALLDKTRTWSLQGPFLTLEDGRDLLCVLEKDGR</sequence>
<protein>
    <recommendedName>
        <fullName evidence="4">DUF306 domain-containing protein</fullName>
    </recommendedName>
</protein>
<organism evidence="2 3">
    <name type="scientific">Desulfovibrio piger</name>
    <dbReference type="NCBI Taxonomy" id="901"/>
    <lineage>
        <taxon>Bacteria</taxon>
        <taxon>Pseudomonadati</taxon>
        <taxon>Thermodesulfobacteriota</taxon>
        <taxon>Desulfovibrionia</taxon>
        <taxon>Desulfovibrionales</taxon>
        <taxon>Desulfovibrionaceae</taxon>
        <taxon>Desulfovibrio</taxon>
    </lineage>
</organism>